<proteinExistence type="predicted"/>
<feature type="domain" description="Dynein heavy chain tail" evidence="1">
    <location>
        <begin position="315"/>
        <end position="461"/>
    </location>
</feature>
<dbReference type="FunFam" id="1.10.287.2620:FF:000003">
    <property type="entry name" value="Dynein, axonemal, heavy chain 5"/>
    <property type="match status" value="1"/>
</dbReference>
<dbReference type="InterPro" id="IPR013602">
    <property type="entry name" value="Dynein_heavy_linker"/>
</dbReference>
<dbReference type="OrthoDB" id="286107at2759"/>
<dbReference type="InterPro" id="IPR056759">
    <property type="entry name" value="DYH2-5-8_CC"/>
</dbReference>
<dbReference type="GO" id="GO:0007018">
    <property type="term" value="P:microtubule-based movement"/>
    <property type="evidence" value="ECO:0007669"/>
    <property type="project" value="InterPro"/>
</dbReference>
<feature type="domain" description="Dynein heavy chain linker" evidence="2">
    <location>
        <begin position="766"/>
        <end position="933"/>
    </location>
</feature>
<reference evidence="4" key="1">
    <citation type="submission" date="2020-07" db="EMBL/GenBank/DDBJ databases">
        <title>Clarias magur genome sequencing, assembly and annotation.</title>
        <authorList>
            <person name="Kushwaha B."/>
            <person name="Kumar R."/>
            <person name="Das P."/>
            <person name="Joshi C.G."/>
            <person name="Kumar D."/>
            <person name="Nagpure N.S."/>
            <person name="Pandey M."/>
            <person name="Agarwal S."/>
            <person name="Srivastava S."/>
            <person name="Singh M."/>
            <person name="Sahoo L."/>
            <person name="Jayasankar P."/>
            <person name="Meher P.K."/>
            <person name="Koringa P.G."/>
            <person name="Iquebal M.A."/>
            <person name="Das S.P."/>
            <person name="Bit A."/>
            <person name="Patnaik S."/>
            <person name="Patel N."/>
            <person name="Shah T.M."/>
            <person name="Hinsu A."/>
            <person name="Jena J.K."/>
        </authorList>
    </citation>
    <scope>NUCLEOTIDE SEQUENCE</scope>
    <source>
        <strain evidence="4">CIFAMagur01</strain>
        <tissue evidence="4">Testis</tissue>
    </source>
</reference>
<dbReference type="PANTHER" id="PTHR46532:SF13">
    <property type="entry name" value="CYTOPLASMIC DYNEIN 1 HEAVY CHAIN 1"/>
    <property type="match status" value="1"/>
</dbReference>
<dbReference type="GO" id="GO:0045505">
    <property type="term" value="F:dynein intermediate chain binding"/>
    <property type="evidence" value="ECO:0007669"/>
    <property type="project" value="InterPro"/>
</dbReference>
<gene>
    <name evidence="4" type="primary">Dnah5_0</name>
    <name evidence="4" type="ORF">DAT39_007579</name>
</gene>
<dbReference type="Gene3D" id="1.10.287.2620">
    <property type="match status" value="1"/>
</dbReference>
<evidence type="ECO:0000259" key="1">
    <source>
        <dbReference type="Pfam" id="PF08385"/>
    </source>
</evidence>
<feature type="domain" description="Dynein axonemal heavy chain 2/5/8 coiled-coil" evidence="3">
    <location>
        <begin position="657"/>
        <end position="764"/>
    </location>
</feature>
<feature type="domain" description="Dynein heavy chain tail" evidence="1">
    <location>
        <begin position="39"/>
        <end position="254"/>
    </location>
</feature>
<dbReference type="GO" id="GO:0005858">
    <property type="term" value="C:axonemal dynein complex"/>
    <property type="evidence" value="ECO:0007669"/>
    <property type="project" value="TreeGrafter"/>
</dbReference>
<dbReference type="Pfam" id="PF25007">
    <property type="entry name" value="DYH2-5-8_CC"/>
    <property type="match status" value="1"/>
</dbReference>
<dbReference type="GO" id="GO:0051959">
    <property type="term" value="F:dynein light intermediate chain binding"/>
    <property type="evidence" value="ECO:0007669"/>
    <property type="project" value="InterPro"/>
</dbReference>
<dbReference type="InterPro" id="IPR013594">
    <property type="entry name" value="Dynein_heavy_tail"/>
</dbReference>
<comment type="caution">
    <text evidence="4">The sequence shown here is derived from an EMBL/GenBank/DDBJ whole genome shotgun (WGS) entry which is preliminary data.</text>
</comment>
<dbReference type="InterPro" id="IPR026983">
    <property type="entry name" value="DHC"/>
</dbReference>
<feature type="non-terminal residue" evidence="4">
    <location>
        <position position="1"/>
    </location>
</feature>
<dbReference type="EMBL" id="QNUK01000085">
    <property type="protein sequence ID" value="KAF5902717.1"/>
    <property type="molecule type" value="Genomic_DNA"/>
</dbReference>
<accession>A0A8J4X331</accession>
<sequence>SPHGNLFPWLDSQSAAPGQKRLFITTGTAERLSGVCLFFLRNTDKAITTANVSQDENVTFVANEAKDNVKYLYTLERFFKALGKCTPTNMLAHIPSLLNSILLIQNVSYSYNTSEHMTSIFVKVTNQMVSTCKEYLSQGVTKLWDLDRKEMLTRIGECLQLNQQYRQCFQKIWEDLQQNPTKQKFEFSDNYVFGKFDTFCKRLENIADLATTLETLSALQLIKLEGIEKVHVRFQTIVNNIKSKTYNMLDQRKAETEQKLHLLLRFEETVAEQMDLSNKYAIVLQHFVTDLEQVRKVYKNNKENPPMLRNVPPTPEGKKIIHMYNKLATVLLEYELLYHRAWVSAVERGQQGLNATLLIRHPQTKEICINLDPVVLEVLEEAKYMHKLGAFVPKVILSMDANKAEVKNNHNKLVEMLEYFGAAVSRIPALLQPLMKPFINRVEMALSPGFTILSWTSLNIKTSTKHSLDSLRCRIYESPKYQSAFSSNYLAAHSPLFRNSIELAIPNIILKPSLEEMQVELQATRELADDGPATKQPILKPLDRQIAEHKDIIKTVVQLNTIVFSLKVDPECILDDLSHFSTLWKQDPAEQVKSFLATGPSLPEFSAQLSYYSTLAAKIEDLPTFCTLGFILYDIQSLKLSLTQECQAWKRTYGVALNQLGSTDMIELSSFVDGMTKQLQRPISDLEDVREAMDALKKVCEAEIWIEATIGPVEETFALLHRHELQFSDGNAERVDTLTYGWKTLKELVMQTHSTLELIHPTMKAELLTGVKAFQAAVKSFYDGYDKRIRKLPKALKEWQAFNDLKKKIDDFNETCPLLQMMAHKAMLPRHWQRLSDITGYEFEVDHGNFILKKILEAPLLKNKEDIEDVCISAVKERDIEAKLKEVVAEWSSHQFTFAPFRNRGELLLKGSDTREKVALIEDSLMVLGSLMSN</sequence>
<evidence type="ECO:0000259" key="3">
    <source>
        <dbReference type="Pfam" id="PF25007"/>
    </source>
</evidence>
<dbReference type="PANTHER" id="PTHR46532">
    <property type="entry name" value="MALE FERTILITY FACTOR KL5"/>
    <property type="match status" value="1"/>
</dbReference>
<name>A0A8J4X331_CLAMG</name>
<feature type="non-terminal residue" evidence="4">
    <location>
        <position position="934"/>
    </location>
</feature>
<evidence type="ECO:0000313" key="4">
    <source>
        <dbReference type="EMBL" id="KAF5902717.1"/>
    </source>
</evidence>
<protein>
    <submittedName>
        <fullName evidence="4">Dynein heavy chain 5, axonemal-like</fullName>
    </submittedName>
</protein>
<organism evidence="4 5">
    <name type="scientific">Clarias magur</name>
    <name type="common">Asian catfish</name>
    <name type="synonym">Macropteronotus magur</name>
    <dbReference type="NCBI Taxonomy" id="1594786"/>
    <lineage>
        <taxon>Eukaryota</taxon>
        <taxon>Metazoa</taxon>
        <taxon>Chordata</taxon>
        <taxon>Craniata</taxon>
        <taxon>Vertebrata</taxon>
        <taxon>Euteleostomi</taxon>
        <taxon>Actinopterygii</taxon>
        <taxon>Neopterygii</taxon>
        <taxon>Teleostei</taxon>
        <taxon>Ostariophysi</taxon>
        <taxon>Siluriformes</taxon>
        <taxon>Clariidae</taxon>
        <taxon>Clarias</taxon>
    </lineage>
</organism>
<evidence type="ECO:0000259" key="2">
    <source>
        <dbReference type="Pfam" id="PF08393"/>
    </source>
</evidence>
<dbReference type="Proteomes" id="UP000727407">
    <property type="component" value="Unassembled WGS sequence"/>
</dbReference>
<dbReference type="AlphaFoldDB" id="A0A8J4X331"/>
<dbReference type="Pfam" id="PF08393">
    <property type="entry name" value="DHC_N2"/>
    <property type="match status" value="1"/>
</dbReference>
<dbReference type="Pfam" id="PF08385">
    <property type="entry name" value="DHC_N1"/>
    <property type="match status" value="2"/>
</dbReference>
<evidence type="ECO:0000313" key="5">
    <source>
        <dbReference type="Proteomes" id="UP000727407"/>
    </source>
</evidence>
<keyword evidence="5" id="KW-1185">Reference proteome</keyword>